<evidence type="ECO:0000256" key="2">
    <source>
        <dbReference type="ARBA" id="ARBA00023054"/>
    </source>
</evidence>
<keyword evidence="2" id="KW-0175">Coiled coil</keyword>
<organism evidence="3 4">
    <name type="scientific">Paenibacillus eucommiae</name>
    <dbReference type="NCBI Taxonomy" id="1355755"/>
    <lineage>
        <taxon>Bacteria</taxon>
        <taxon>Bacillati</taxon>
        <taxon>Bacillota</taxon>
        <taxon>Bacilli</taxon>
        <taxon>Bacillales</taxon>
        <taxon>Paenibacillaceae</taxon>
        <taxon>Paenibacillus</taxon>
    </lineage>
</organism>
<protein>
    <submittedName>
        <fullName evidence="3">Macrolide-specific efflux system membrane fusion protein</fullName>
    </submittedName>
</protein>
<comment type="caution">
    <text evidence="3">The sequence shown here is derived from an EMBL/GenBank/DDBJ whole genome shotgun (WGS) entry which is preliminary data.</text>
</comment>
<evidence type="ECO:0000313" key="3">
    <source>
        <dbReference type="EMBL" id="MBP1995455.1"/>
    </source>
</evidence>
<sequence length="343" mass="37548">MDKLLRIIKPLVKLCLATVVVSVLASCSLLPKEEAELTPPLVKPAQENYSTAKVEKGTLTKAINGSGTFESLSTDIAQFTGQGGRIDKIMVKSGDQVKKGDVLAQLLLDGLDLQVKEQELALERAKYAHDQALGGDKQTLKITTLQLEIEQIKYDRIFAQFSSKQLVAHIDGQVVFAESLKAGDFIEPYQTLVIVADPTKLRIALRVENPNDIAEVDVGAAADVKVSDELVKGKVVQTPSSSPTTPNKELADKYAKTLYIELPVLPKEISIGQIADVKIITQQRDNVVKIPRGGLRSYMDRNFVRILEDGNRLREIDVEPGLVASTEVEIIKGLEEGQVIVLQ</sequence>
<accession>A0ABS4J881</accession>
<dbReference type="Gene3D" id="2.40.420.20">
    <property type="match status" value="1"/>
</dbReference>
<proteinExistence type="predicted"/>
<dbReference type="InterPro" id="IPR050465">
    <property type="entry name" value="UPF0194_transport"/>
</dbReference>
<gene>
    <name evidence="3" type="ORF">J2Z66_007097</name>
</gene>
<dbReference type="PROSITE" id="PS51257">
    <property type="entry name" value="PROKAR_LIPOPROTEIN"/>
    <property type="match status" value="1"/>
</dbReference>
<keyword evidence="4" id="KW-1185">Reference proteome</keyword>
<name>A0ABS4J881_9BACL</name>
<comment type="subcellular location">
    <subcellularLocation>
        <location evidence="1">Cell envelope</location>
    </subcellularLocation>
</comment>
<reference evidence="3 4" key="1">
    <citation type="submission" date="2021-03" db="EMBL/GenBank/DDBJ databases">
        <title>Genomic Encyclopedia of Type Strains, Phase IV (KMG-IV): sequencing the most valuable type-strain genomes for metagenomic binning, comparative biology and taxonomic classification.</title>
        <authorList>
            <person name="Goeker M."/>
        </authorList>
    </citation>
    <scope>NUCLEOTIDE SEQUENCE [LARGE SCALE GENOMIC DNA]</scope>
    <source>
        <strain evidence="3 4">DSM 26048</strain>
    </source>
</reference>
<dbReference type="Proteomes" id="UP001519287">
    <property type="component" value="Unassembled WGS sequence"/>
</dbReference>
<dbReference type="PANTHER" id="PTHR32347">
    <property type="entry name" value="EFFLUX SYSTEM COMPONENT YKNX-RELATED"/>
    <property type="match status" value="1"/>
</dbReference>
<dbReference type="EMBL" id="JAGGLB010000034">
    <property type="protein sequence ID" value="MBP1995455.1"/>
    <property type="molecule type" value="Genomic_DNA"/>
</dbReference>
<evidence type="ECO:0000313" key="4">
    <source>
        <dbReference type="Proteomes" id="UP001519287"/>
    </source>
</evidence>
<evidence type="ECO:0000256" key="1">
    <source>
        <dbReference type="ARBA" id="ARBA00004196"/>
    </source>
</evidence>
<dbReference type="Gene3D" id="2.40.50.100">
    <property type="match status" value="1"/>
</dbReference>